<feature type="compositionally biased region" description="Gly residues" evidence="1">
    <location>
        <begin position="119"/>
        <end position="129"/>
    </location>
</feature>
<dbReference type="Proteomes" id="UP001313282">
    <property type="component" value="Unassembled WGS sequence"/>
</dbReference>
<evidence type="ECO:0000256" key="1">
    <source>
        <dbReference type="SAM" id="MobiDB-lite"/>
    </source>
</evidence>
<protein>
    <submittedName>
        <fullName evidence="2">Uncharacterized protein</fullName>
    </submittedName>
</protein>
<comment type="caution">
    <text evidence="2">The sequence shown here is derived from an EMBL/GenBank/DDBJ whole genome shotgun (WGS) entry which is preliminary data.</text>
</comment>
<feature type="compositionally biased region" description="Gly residues" evidence="1">
    <location>
        <begin position="98"/>
        <end position="110"/>
    </location>
</feature>
<organism evidence="2 3">
    <name type="scientific">Orbilia javanica</name>
    <dbReference type="NCBI Taxonomy" id="47235"/>
    <lineage>
        <taxon>Eukaryota</taxon>
        <taxon>Fungi</taxon>
        <taxon>Dikarya</taxon>
        <taxon>Ascomycota</taxon>
        <taxon>Pezizomycotina</taxon>
        <taxon>Orbiliomycetes</taxon>
        <taxon>Orbiliales</taxon>
        <taxon>Orbiliaceae</taxon>
        <taxon>Orbilia</taxon>
    </lineage>
</organism>
<dbReference type="AlphaFoldDB" id="A0AAN8MT59"/>
<proteinExistence type="predicted"/>
<feature type="region of interest" description="Disordered" evidence="1">
    <location>
        <begin position="1"/>
        <end position="129"/>
    </location>
</feature>
<dbReference type="EMBL" id="JAVHNR010000002">
    <property type="protein sequence ID" value="KAK6351978.1"/>
    <property type="molecule type" value="Genomic_DNA"/>
</dbReference>
<keyword evidence="3" id="KW-1185">Reference proteome</keyword>
<evidence type="ECO:0000313" key="3">
    <source>
        <dbReference type="Proteomes" id="UP001313282"/>
    </source>
</evidence>
<evidence type="ECO:0000313" key="2">
    <source>
        <dbReference type="EMBL" id="KAK6351978.1"/>
    </source>
</evidence>
<gene>
    <name evidence="2" type="ORF">TWF718_005126</name>
</gene>
<accession>A0AAN8MT59</accession>
<sequence>MGWPRAQAPRPIDQPPPWIVNADGQFRHYESDIPLSGPDRFPEPNYPNGLLDGYPGWNTGKPWKRDIIDGDESNPRIQNAVEEDGNEGYQTQKDGNLENGGLGPSGGGNERTGIEENFDGGGVDGNSRI</sequence>
<name>A0AAN8MT59_9PEZI</name>
<reference evidence="2 3" key="1">
    <citation type="submission" date="2019-10" db="EMBL/GenBank/DDBJ databases">
        <authorList>
            <person name="Palmer J.M."/>
        </authorList>
    </citation>
    <scope>NUCLEOTIDE SEQUENCE [LARGE SCALE GENOMIC DNA]</scope>
    <source>
        <strain evidence="2 3">TWF718</strain>
    </source>
</reference>